<dbReference type="FunFam" id="1.10.510.10:FF:000624">
    <property type="entry name" value="Mitogen-activated protein kinase"/>
    <property type="match status" value="1"/>
</dbReference>
<dbReference type="GO" id="GO:0005524">
    <property type="term" value="F:ATP binding"/>
    <property type="evidence" value="ECO:0007669"/>
    <property type="project" value="UniProtKB-KW"/>
</dbReference>
<proteinExistence type="inferred from homology"/>
<keyword evidence="3" id="KW-0808">Transferase</keyword>
<keyword evidence="6" id="KW-0067">ATP-binding</keyword>
<dbReference type="Proteomes" id="UP000007431">
    <property type="component" value="Unassembled WGS sequence"/>
</dbReference>
<gene>
    <name evidence="8" type="ORF">SCHCODRAFT_37432</name>
</gene>
<dbReference type="OrthoDB" id="1732493at2759"/>
<evidence type="ECO:0000313" key="9">
    <source>
        <dbReference type="Proteomes" id="UP000007431"/>
    </source>
</evidence>
<dbReference type="EMBL" id="GL377303">
    <property type="protein sequence ID" value="EFJ00756.1"/>
    <property type="molecule type" value="Genomic_DNA"/>
</dbReference>
<dbReference type="InterPro" id="IPR011009">
    <property type="entry name" value="Kinase-like_dom_sf"/>
</dbReference>
<dbReference type="HOGENOM" id="CLU_000288_181_1_1"/>
<evidence type="ECO:0000256" key="4">
    <source>
        <dbReference type="ARBA" id="ARBA00022741"/>
    </source>
</evidence>
<dbReference type="PANTHER" id="PTHR24056">
    <property type="entry name" value="CELL DIVISION PROTEIN KINASE"/>
    <property type="match status" value="1"/>
</dbReference>
<dbReference type="STRING" id="578458.D8PUV6"/>
<keyword evidence="9" id="KW-1185">Reference proteome</keyword>
<dbReference type="GO" id="GO:0004693">
    <property type="term" value="F:cyclin-dependent protein serine/threonine kinase activity"/>
    <property type="evidence" value="ECO:0007669"/>
    <property type="project" value="TreeGrafter"/>
</dbReference>
<dbReference type="SMART" id="SM00220">
    <property type="entry name" value="S_TKc"/>
    <property type="match status" value="1"/>
</dbReference>
<feature type="non-terminal residue" evidence="8">
    <location>
        <position position="279"/>
    </location>
</feature>
<organism evidence="9">
    <name type="scientific">Schizophyllum commune (strain H4-8 / FGSC 9210)</name>
    <name type="common">Split gill fungus</name>
    <dbReference type="NCBI Taxonomy" id="578458"/>
    <lineage>
        <taxon>Eukaryota</taxon>
        <taxon>Fungi</taxon>
        <taxon>Dikarya</taxon>
        <taxon>Basidiomycota</taxon>
        <taxon>Agaricomycotina</taxon>
        <taxon>Agaricomycetes</taxon>
        <taxon>Agaricomycetidae</taxon>
        <taxon>Agaricales</taxon>
        <taxon>Schizophyllaceae</taxon>
        <taxon>Schizophyllum</taxon>
    </lineage>
</organism>
<dbReference type="AlphaFoldDB" id="D8PUV6"/>
<dbReference type="GO" id="GO:0005737">
    <property type="term" value="C:cytoplasm"/>
    <property type="evidence" value="ECO:0007669"/>
    <property type="project" value="TreeGrafter"/>
</dbReference>
<dbReference type="InterPro" id="IPR000719">
    <property type="entry name" value="Prot_kinase_dom"/>
</dbReference>
<accession>D8PUV6</accession>
<dbReference type="SUPFAM" id="SSF56112">
    <property type="entry name" value="Protein kinase-like (PK-like)"/>
    <property type="match status" value="1"/>
</dbReference>
<dbReference type="Gene3D" id="1.10.510.10">
    <property type="entry name" value="Transferase(Phosphotransferase) domain 1"/>
    <property type="match status" value="1"/>
</dbReference>
<keyword evidence="4" id="KW-0547">Nucleotide-binding</keyword>
<feature type="non-terminal residue" evidence="8">
    <location>
        <position position="1"/>
    </location>
</feature>
<dbReference type="InterPro" id="IPR050108">
    <property type="entry name" value="CDK"/>
</dbReference>
<dbReference type="OMA" id="ILTIRQF"/>
<comment type="similarity">
    <text evidence="1">Belongs to the protein kinase superfamily. CMGC Ser/Thr protein kinase family. CDC2/CDKX subfamily.</text>
</comment>
<dbReference type="InterPro" id="IPR008271">
    <property type="entry name" value="Ser/Thr_kinase_AS"/>
</dbReference>
<protein>
    <recommendedName>
        <fullName evidence="7">Protein kinase domain-containing protein</fullName>
    </recommendedName>
</protein>
<evidence type="ECO:0000256" key="2">
    <source>
        <dbReference type="ARBA" id="ARBA00022527"/>
    </source>
</evidence>
<dbReference type="Gene3D" id="3.30.200.20">
    <property type="entry name" value="Phosphorylase Kinase, domain 1"/>
    <property type="match status" value="1"/>
</dbReference>
<evidence type="ECO:0000256" key="1">
    <source>
        <dbReference type="ARBA" id="ARBA00006485"/>
    </source>
</evidence>
<dbReference type="GeneID" id="9587232"/>
<evidence type="ECO:0000256" key="6">
    <source>
        <dbReference type="ARBA" id="ARBA00022840"/>
    </source>
</evidence>
<feature type="domain" description="Protein kinase" evidence="7">
    <location>
        <begin position="1"/>
        <end position="273"/>
    </location>
</feature>
<evidence type="ECO:0000256" key="5">
    <source>
        <dbReference type="ARBA" id="ARBA00022777"/>
    </source>
</evidence>
<keyword evidence="2" id="KW-0723">Serine/threonine-protein kinase</keyword>
<reference evidence="8 9" key="1">
    <citation type="journal article" date="2010" name="Nat. Biotechnol.">
        <title>Genome sequence of the model mushroom Schizophyllum commune.</title>
        <authorList>
            <person name="Ohm R.A."/>
            <person name="de Jong J.F."/>
            <person name="Lugones L.G."/>
            <person name="Aerts A."/>
            <person name="Kothe E."/>
            <person name="Stajich J.E."/>
            <person name="de Vries R.P."/>
            <person name="Record E."/>
            <person name="Levasseur A."/>
            <person name="Baker S.E."/>
            <person name="Bartholomew K.A."/>
            <person name="Coutinho P.M."/>
            <person name="Erdmann S."/>
            <person name="Fowler T.J."/>
            <person name="Gathman A.C."/>
            <person name="Lombard V."/>
            <person name="Henrissat B."/>
            <person name="Knabe N."/>
            <person name="Kuees U."/>
            <person name="Lilly W.W."/>
            <person name="Lindquist E."/>
            <person name="Lucas S."/>
            <person name="Magnuson J.K."/>
            <person name="Piumi F."/>
            <person name="Raudaskoski M."/>
            <person name="Salamov A."/>
            <person name="Schmutz J."/>
            <person name="Schwarze F.W.M.R."/>
            <person name="vanKuyk P.A."/>
            <person name="Horton J.S."/>
            <person name="Grigoriev I.V."/>
            <person name="Woesten H.A.B."/>
        </authorList>
    </citation>
    <scope>NUCLEOTIDE SEQUENCE [LARGE SCALE GENOMIC DNA]</scope>
    <source>
        <strain evidence="9">H4-8 / FGSC 9210</strain>
    </source>
</reference>
<dbReference type="KEGG" id="scm:SCHCO_02485383"/>
<dbReference type="Pfam" id="PF00069">
    <property type="entry name" value="Pkinase"/>
    <property type="match status" value="1"/>
</dbReference>
<dbReference type="eggNOG" id="KOG0594">
    <property type="taxonomic scope" value="Eukaryota"/>
</dbReference>
<evidence type="ECO:0000256" key="3">
    <source>
        <dbReference type="ARBA" id="ARBA00022679"/>
    </source>
</evidence>
<keyword evidence="5" id="KW-0418">Kinase</keyword>
<dbReference type="VEuPathDB" id="FungiDB:SCHCODRAFT_02485383"/>
<dbReference type="PROSITE" id="PS50011">
    <property type="entry name" value="PROTEIN_KINASE_DOM"/>
    <property type="match status" value="1"/>
</dbReference>
<name>D8PUV6_SCHCM</name>
<sequence>GQGTFGTVYKGRCRRTGQTVALKVSRRQGDTSVLREMNILQRFLHDNVVRLCDIIDPENKPTLVLEFCASDLRKYMRQYGKQGALDQDAALAVMHQLLGGTAFCHRNGIMHRDLKPENLLVDSEGTVKLADFGSARKIGGPGTMYTPVGTTLWYRAPEILLGAQTHNELVDEWSCGCIFAEMIQGHALFRGQDDEDQMICIMRDFGTPMPEQLQEMRPEIREQSVSSTAYRGRPLGQIVPKAKPQSSELLRYLLKFNPAKRVTADNALRHPYFTPARAP</sequence>
<dbReference type="PROSITE" id="PS00108">
    <property type="entry name" value="PROTEIN_KINASE_ST"/>
    <property type="match status" value="1"/>
</dbReference>
<dbReference type="GO" id="GO:0005634">
    <property type="term" value="C:nucleus"/>
    <property type="evidence" value="ECO:0007669"/>
    <property type="project" value="TreeGrafter"/>
</dbReference>
<evidence type="ECO:0000259" key="7">
    <source>
        <dbReference type="PROSITE" id="PS50011"/>
    </source>
</evidence>
<dbReference type="PANTHER" id="PTHR24056:SF46">
    <property type="entry name" value="CYCLIN-DEPENDENT KINASE 5"/>
    <property type="match status" value="1"/>
</dbReference>
<evidence type="ECO:0000313" key="8">
    <source>
        <dbReference type="EMBL" id="EFJ00756.1"/>
    </source>
</evidence>
<dbReference type="InParanoid" id="D8PUV6"/>